<organism evidence="2 3">
    <name type="scientific">Paenibacillus rhizoplanae</name>
    <dbReference type="NCBI Taxonomy" id="1917181"/>
    <lineage>
        <taxon>Bacteria</taxon>
        <taxon>Bacillati</taxon>
        <taxon>Bacillota</taxon>
        <taxon>Bacilli</taxon>
        <taxon>Bacillales</taxon>
        <taxon>Paenibacillaceae</taxon>
        <taxon>Paenibacillus</taxon>
    </lineage>
</organism>
<evidence type="ECO:0000256" key="1">
    <source>
        <dbReference type="SAM" id="Phobius"/>
    </source>
</evidence>
<dbReference type="RefSeq" id="WP_379313096.1">
    <property type="nucleotide sequence ID" value="NZ_JBHUKY010000031.1"/>
</dbReference>
<keyword evidence="1" id="KW-0812">Transmembrane</keyword>
<sequence>MMTAAGLNKYRSIANRSLQNVMAYRNSYIINLLANSINLVAIFFLWQGIYGGREAVGGYSWDQMKTYLLVTFLANSVLSWYSETAISGKILDGSVAMDLLKPIDFQTARFAETLGASLLEGAMSTVLLIVFATFLTGVTFPHSPIVYLLFAVSLLCAVLVKFGVVYLAALLCFWSTGSLGIVWTRIALTNLLSGALVPLAFFPDWLEKLALLLPFQAIIHTPTMIFLQQADTLESLRLIGIQLFWGAALWMAGKAMWNWAVRQVTIHGG</sequence>
<reference evidence="3" key="1">
    <citation type="journal article" date="2019" name="Int. J. Syst. Evol. Microbiol.">
        <title>The Global Catalogue of Microorganisms (GCM) 10K type strain sequencing project: providing services to taxonomists for standard genome sequencing and annotation.</title>
        <authorList>
            <consortium name="The Broad Institute Genomics Platform"/>
            <consortium name="The Broad Institute Genome Sequencing Center for Infectious Disease"/>
            <person name="Wu L."/>
            <person name="Ma J."/>
        </authorList>
    </citation>
    <scope>NUCLEOTIDE SEQUENCE [LARGE SCALE GENOMIC DNA]</scope>
    <source>
        <strain evidence="3">CCM 8725</strain>
    </source>
</reference>
<dbReference type="EMBL" id="JBHUKY010000031">
    <property type="protein sequence ID" value="MFD2411759.1"/>
    <property type="molecule type" value="Genomic_DNA"/>
</dbReference>
<evidence type="ECO:0000313" key="2">
    <source>
        <dbReference type="EMBL" id="MFD2411759.1"/>
    </source>
</evidence>
<gene>
    <name evidence="2" type="ORF">ACFSX3_17870</name>
</gene>
<feature type="transmembrane region" description="Helical" evidence="1">
    <location>
        <begin position="236"/>
        <end position="253"/>
    </location>
</feature>
<comment type="caution">
    <text evidence="2">The sequence shown here is derived from an EMBL/GenBank/DDBJ whole genome shotgun (WGS) entry which is preliminary data.</text>
</comment>
<name>A0ABW5FA11_9BACL</name>
<dbReference type="InterPro" id="IPR010390">
    <property type="entry name" value="ABC-2_transporter-like"/>
</dbReference>
<protein>
    <submittedName>
        <fullName evidence="2">ABC transporter permease</fullName>
    </submittedName>
</protein>
<feature type="transmembrane region" description="Helical" evidence="1">
    <location>
        <begin position="147"/>
        <end position="176"/>
    </location>
</feature>
<keyword evidence="1" id="KW-1133">Transmembrane helix</keyword>
<feature type="transmembrane region" description="Helical" evidence="1">
    <location>
        <begin position="182"/>
        <end position="202"/>
    </location>
</feature>
<evidence type="ECO:0000313" key="3">
    <source>
        <dbReference type="Proteomes" id="UP001597448"/>
    </source>
</evidence>
<keyword evidence="3" id="KW-1185">Reference proteome</keyword>
<keyword evidence="1" id="KW-0472">Membrane</keyword>
<feature type="transmembrane region" description="Helical" evidence="1">
    <location>
        <begin position="209"/>
        <end position="230"/>
    </location>
</feature>
<dbReference type="PANTHER" id="PTHR36832">
    <property type="entry name" value="SLR1174 PROTEIN-RELATED"/>
    <property type="match status" value="1"/>
</dbReference>
<dbReference type="PANTHER" id="PTHR36832:SF1">
    <property type="entry name" value="SLR1174 PROTEIN"/>
    <property type="match status" value="1"/>
</dbReference>
<feature type="transmembrane region" description="Helical" evidence="1">
    <location>
        <begin position="28"/>
        <end position="46"/>
    </location>
</feature>
<feature type="transmembrane region" description="Helical" evidence="1">
    <location>
        <begin position="122"/>
        <end position="140"/>
    </location>
</feature>
<dbReference type="Proteomes" id="UP001597448">
    <property type="component" value="Unassembled WGS sequence"/>
</dbReference>
<proteinExistence type="predicted"/>
<accession>A0ABW5FA11</accession>
<dbReference type="Pfam" id="PF06182">
    <property type="entry name" value="ABC2_membrane_6"/>
    <property type="match status" value="1"/>
</dbReference>